<dbReference type="InterPro" id="IPR051044">
    <property type="entry name" value="MAG_DAG_Lipase"/>
</dbReference>
<feature type="domain" description="Serine aminopeptidase S33" evidence="1">
    <location>
        <begin position="175"/>
        <end position="417"/>
    </location>
</feature>
<dbReference type="InterPro" id="IPR022742">
    <property type="entry name" value="Hydrolase_4"/>
</dbReference>
<dbReference type="Pfam" id="PF12146">
    <property type="entry name" value="Hydrolase_4"/>
    <property type="match status" value="1"/>
</dbReference>
<name>A0A8X8ARP8_BRACI</name>
<dbReference type="Proteomes" id="UP000886595">
    <property type="component" value="Unassembled WGS sequence"/>
</dbReference>
<evidence type="ECO:0000259" key="1">
    <source>
        <dbReference type="Pfam" id="PF12146"/>
    </source>
</evidence>
<keyword evidence="3" id="KW-1185">Reference proteome</keyword>
<reference evidence="2 3" key="1">
    <citation type="submission" date="2020-02" db="EMBL/GenBank/DDBJ databases">
        <authorList>
            <person name="Ma Q."/>
            <person name="Huang Y."/>
            <person name="Song X."/>
            <person name="Pei D."/>
        </authorList>
    </citation>
    <scope>NUCLEOTIDE SEQUENCE [LARGE SCALE GENOMIC DNA]</scope>
    <source>
        <strain evidence="2">Sxm20200214</strain>
        <tissue evidence="2">Leaf</tissue>
    </source>
</reference>
<dbReference type="FunFam" id="3.40.50.1820:FF:000036">
    <property type="entry name" value="Alpha/beta-Hydrolases superfamily protein"/>
    <property type="match status" value="1"/>
</dbReference>
<organism evidence="2 3">
    <name type="scientific">Brassica carinata</name>
    <name type="common">Ethiopian mustard</name>
    <name type="synonym">Abyssinian cabbage</name>
    <dbReference type="NCBI Taxonomy" id="52824"/>
    <lineage>
        <taxon>Eukaryota</taxon>
        <taxon>Viridiplantae</taxon>
        <taxon>Streptophyta</taxon>
        <taxon>Embryophyta</taxon>
        <taxon>Tracheophyta</taxon>
        <taxon>Spermatophyta</taxon>
        <taxon>Magnoliopsida</taxon>
        <taxon>eudicotyledons</taxon>
        <taxon>Gunneridae</taxon>
        <taxon>Pentapetalae</taxon>
        <taxon>rosids</taxon>
        <taxon>malvids</taxon>
        <taxon>Brassicales</taxon>
        <taxon>Brassicaceae</taxon>
        <taxon>Brassiceae</taxon>
        <taxon>Brassica</taxon>
    </lineage>
</organism>
<dbReference type="InterPro" id="IPR029058">
    <property type="entry name" value="AB_hydrolase_fold"/>
</dbReference>
<sequence>MIIDKLIVLRNSRHLSILLYLSPLYLSPHQPSLSVDSTTLFSHHPSSKVKIPLYFWGSSTLSIIWMTCLSKLKNCLQTTEHSRTEFRNLSIGSVEKLCPLSRGDLQLGDIPSLISPCPRTSQEGKPTMVGGETEALNRLKSFAADSPREEEGITDYIRNSRGVELFACRWIPSSSPKALVFLCHGYGMECSDSMRECGIRLASAGNAVFGMDYEGHGRSMGSRCYIKKFENIVNDCYDYYTYICAQGEYMEKGRFLYGESMGGAVTLLLHKKDPSFWNGAILVAPMCKISEKVKPHPVVINLLTRVEDMIPKWKIVPTKNVINAAFKDLAKREEVRNNKLIYQDKPRLKTALEMLRTSMNLEDSLDEITMPFFVLHGEADIVTDPEISKALYEKASSRDKTLKLYPGMWHALTSGEPDYNVDLVFADIINWLDHRTADPASLTVTPVRATTTASVERDIVTRNGKKRVKRTYLNLLCGLNSGRLVPRSSGAI</sequence>
<comment type="caution">
    <text evidence="2">The sequence shown here is derived from an EMBL/GenBank/DDBJ whole genome shotgun (WGS) entry which is preliminary data.</text>
</comment>
<evidence type="ECO:0000313" key="3">
    <source>
        <dbReference type="Proteomes" id="UP000886595"/>
    </source>
</evidence>
<dbReference type="SUPFAM" id="SSF53474">
    <property type="entry name" value="alpha/beta-Hydrolases"/>
    <property type="match status" value="1"/>
</dbReference>
<gene>
    <name evidence="2" type="ORF">Bca52824_029446</name>
</gene>
<proteinExistence type="predicted"/>
<dbReference type="EMBL" id="JAAMPC010000006">
    <property type="protein sequence ID" value="KAG2309698.1"/>
    <property type="molecule type" value="Genomic_DNA"/>
</dbReference>
<dbReference type="OrthoDB" id="2498029at2759"/>
<evidence type="ECO:0000313" key="2">
    <source>
        <dbReference type="EMBL" id="KAG2309698.1"/>
    </source>
</evidence>
<accession>A0A8X8ARP8</accession>
<dbReference type="PANTHER" id="PTHR11614">
    <property type="entry name" value="PHOSPHOLIPASE-RELATED"/>
    <property type="match status" value="1"/>
</dbReference>
<protein>
    <recommendedName>
        <fullName evidence="1">Serine aminopeptidase S33 domain-containing protein</fullName>
    </recommendedName>
</protein>
<dbReference type="Gene3D" id="3.40.50.1820">
    <property type="entry name" value="alpha/beta hydrolase"/>
    <property type="match status" value="1"/>
</dbReference>
<dbReference type="AlphaFoldDB" id="A0A8X8ARP8"/>